<dbReference type="Pfam" id="PF05016">
    <property type="entry name" value="ParE_toxin"/>
    <property type="match status" value="1"/>
</dbReference>
<evidence type="ECO:0000313" key="2">
    <source>
        <dbReference type="EMBL" id="UWS32738.1"/>
    </source>
</evidence>
<evidence type="ECO:0000256" key="1">
    <source>
        <dbReference type="ARBA" id="ARBA00022649"/>
    </source>
</evidence>
<keyword evidence="3" id="KW-1185">Reference proteome</keyword>
<reference evidence="2" key="1">
    <citation type="submission" date="2022-07" db="EMBL/GenBank/DDBJ databases">
        <title>Genetic diversity of Erwinia pyrifoliae.</title>
        <authorList>
            <person name="Park D.S."/>
            <person name="Ham H."/>
        </authorList>
    </citation>
    <scope>NUCLEOTIDE SEQUENCE</scope>
    <source>
        <strain evidence="2">CP201486</strain>
    </source>
</reference>
<dbReference type="InterPro" id="IPR007712">
    <property type="entry name" value="RelE/ParE_toxin"/>
</dbReference>
<gene>
    <name evidence="2" type="ORF">NYP84_14100</name>
</gene>
<dbReference type="RefSeq" id="WP_012667158.1">
    <property type="nucleotide sequence ID" value="NZ_CP023567.1"/>
</dbReference>
<sequence>MGKFTLTDDAKEDMKEIRAYSVQQWNKEVAKVYLEGMRLTMQMLANHPDIGDDVSDRLGAGVRSWLYQSHHLYIVSASAGVTAIGILHQTRLPSTLKKREISD</sequence>
<dbReference type="Proteomes" id="UP001058553">
    <property type="component" value="Chromosome"/>
</dbReference>
<dbReference type="GeneID" id="92238018"/>
<keyword evidence="1" id="KW-1277">Toxin-antitoxin system</keyword>
<protein>
    <submittedName>
        <fullName evidence="2">Type II toxin-antitoxin system RelE/ParE family toxin</fullName>
    </submittedName>
</protein>
<dbReference type="Gene3D" id="3.30.2310.20">
    <property type="entry name" value="RelE-like"/>
    <property type="match status" value="1"/>
</dbReference>
<dbReference type="InterPro" id="IPR035093">
    <property type="entry name" value="RelE/ParE_toxin_dom_sf"/>
</dbReference>
<accession>A0ABY5X6R6</accession>
<name>A0ABY5X6R6_ERWPY</name>
<organism evidence="2 3">
    <name type="scientific">Erwinia pyrifoliae</name>
    <dbReference type="NCBI Taxonomy" id="79967"/>
    <lineage>
        <taxon>Bacteria</taxon>
        <taxon>Pseudomonadati</taxon>
        <taxon>Pseudomonadota</taxon>
        <taxon>Gammaproteobacteria</taxon>
        <taxon>Enterobacterales</taxon>
        <taxon>Erwiniaceae</taxon>
        <taxon>Erwinia</taxon>
    </lineage>
</organism>
<proteinExistence type="predicted"/>
<evidence type="ECO:0000313" key="3">
    <source>
        <dbReference type="Proteomes" id="UP001058553"/>
    </source>
</evidence>
<dbReference type="EMBL" id="CP103445">
    <property type="protein sequence ID" value="UWS32738.1"/>
    <property type="molecule type" value="Genomic_DNA"/>
</dbReference>